<dbReference type="AlphaFoldDB" id="A0A244CUD4"/>
<evidence type="ECO:0000313" key="2">
    <source>
        <dbReference type="Proteomes" id="UP000194841"/>
    </source>
</evidence>
<reference evidence="1 2" key="1">
    <citation type="submission" date="2017-02" db="EMBL/GenBank/DDBJ databases">
        <title>Pseudoalteromonas ulvae TC14 Genome.</title>
        <authorList>
            <person name="Molmeret M."/>
        </authorList>
    </citation>
    <scope>NUCLEOTIDE SEQUENCE [LARGE SCALE GENOMIC DNA]</scope>
    <source>
        <strain evidence="1">TC14</strain>
    </source>
</reference>
<sequence>MQFIFRVKEKPLQITIHLQLACGRSLLLNDQPDATPVYFHTIYQLATIKAQSVLGENAAYSDGFIYKDLLFEAVYPDETPPKTHQRINKHLSRFNQKVQQVLSQLDDETTLLTHSDRKKDGEVQVCFVPDNIIIFENDVCVLATAALQASAPIEVVPPHDEQSQELTKVTAPNPERLLHSSVQQTIVTISVFQGIQQWLRGVYGSRFAKGFALGMLGLGYLNTFYQHTSPATVSDASKPIMSQALIITPSTAEPVSGSLQVADNTGLLALSDKVAFDLSSSKTQFESAINLHKETRDPSLFSELKHSVALMSDQKVLSPTSLATAIYIAQDEARLNDALTLLNNATELGMFSSSWLTSRHASILHQMDDWQGLIELIEGRGLAALTPELGTFLQKAYVGQGELSPVQELNQQMLQKVTELLNNQPQWLQYQTSQTLSALALLAQPIETVDRHAFAKALGRIQETDLVVSSLDVTTTTWVLHYQSLLIRQASYALGDLTALENEIDKQISLLPYSI</sequence>
<accession>A0A244CUD4</accession>
<name>A0A244CUD4_PSEDV</name>
<dbReference type="EMBL" id="MWPV01000001">
    <property type="protein sequence ID" value="OUL58849.1"/>
    <property type="molecule type" value="Genomic_DNA"/>
</dbReference>
<gene>
    <name evidence="1" type="ORF">B1199_00755</name>
</gene>
<protein>
    <submittedName>
        <fullName evidence="1">Uncharacterized protein</fullName>
    </submittedName>
</protein>
<evidence type="ECO:0000313" key="1">
    <source>
        <dbReference type="EMBL" id="OUL58849.1"/>
    </source>
</evidence>
<organism evidence="1 2">
    <name type="scientific">Pseudoalteromonas ulvae</name>
    <dbReference type="NCBI Taxonomy" id="107327"/>
    <lineage>
        <taxon>Bacteria</taxon>
        <taxon>Pseudomonadati</taxon>
        <taxon>Pseudomonadota</taxon>
        <taxon>Gammaproteobacteria</taxon>
        <taxon>Alteromonadales</taxon>
        <taxon>Pseudoalteromonadaceae</taxon>
        <taxon>Pseudoalteromonas</taxon>
    </lineage>
</organism>
<comment type="caution">
    <text evidence="1">The sequence shown here is derived from an EMBL/GenBank/DDBJ whole genome shotgun (WGS) entry which is preliminary data.</text>
</comment>
<dbReference type="RefSeq" id="WP_086742226.1">
    <property type="nucleotide sequence ID" value="NZ_MWPV01000001.1"/>
</dbReference>
<dbReference type="Proteomes" id="UP000194841">
    <property type="component" value="Unassembled WGS sequence"/>
</dbReference>
<keyword evidence="2" id="KW-1185">Reference proteome</keyword>
<proteinExistence type="predicted"/>